<dbReference type="AlphaFoldDB" id="A0A4P1RN50"/>
<gene>
    <name evidence="7" type="ORF">TanjilG_21285</name>
</gene>
<proteinExistence type="predicted"/>
<keyword evidence="4" id="KW-0677">Repeat</keyword>
<dbReference type="InterPro" id="IPR011989">
    <property type="entry name" value="ARM-like"/>
</dbReference>
<feature type="compositionally biased region" description="Pro residues" evidence="6">
    <location>
        <begin position="13"/>
        <end position="24"/>
    </location>
</feature>
<evidence type="ECO:0000313" key="8">
    <source>
        <dbReference type="Proteomes" id="UP000188354"/>
    </source>
</evidence>
<dbReference type="EMBL" id="CM007364">
    <property type="protein sequence ID" value="OIW14145.1"/>
    <property type="molecule type" value="Genomic_DNA"/>
</dbReference>
<keyword evidence="5" id="KW-0653">Protein transport</keyword>
<dbReference type="STRING" id="3871.A0A4P1RN50"/>
<dbReference type="PANTHER" id="PTHR10527">
    <property type="entry name" value="IMPORTIN BETA"/>
    <property type="match status" value="1"/>
</dbReference>
<dbReference type="GO" id="GO:0006606">
    <property type="term" value="P:protein import into nucleus"/>
    <property type="evidence" value="ECO:0007669"/>
    <property type="project" value="InterPro"/>
</dbReference>
<dbReference type="Proteomes" id="UP000188354">
    <property type="component" value="Chromosome LG04"/>
</dbReference>
<evidence type="ECO:0000313" key="7">
    <source>
        <dbReference type="EMBL" id="OIW14145.1"/>
    </source>
</evidence>
<feature type="compositionally biased region" description="Pro residues" evidence="6">
    <location>
        <begin position="44"/>
        <end position="71"/>
    </location>
</feature>
<name>A0A4P1RN50_LUPAN</name>
<feature type="compositionally biased region" description="Low complexity" evidence="6">
    <location>
        <begin position="1"/>
        <end position="12"/>
    </location>
</feature>
<evidence type="ECO:0000256" key="5">
    <source>
        <dbReference type="ARBA" id="ARBA00022927"/>
    </source>
</evidence>
<sequence length="878" mass="99658">MEDFSPSYSSPSYSPPSSPPPSPPHSTQSKPLHFSTTEAFSPSYSPPSYSPPSYSPPSYSPPSSPLPPSPPHSSQSKLLHPNAPPRNPYHDPSLPLPPQECYYKQVADKRRKIEIQRDRSILHGFDLQPTATSLLHSYGVVSLQNFINDFTKVPLKKRNAKKKLFNSLAFHYPTSFSLKLAKLLLIHPPIHIRSEVVSLLRETLTETHGKDDRKISCLILVEIKSPILESFKNEVEEVLLLPLSETIANVASRIYGFSIGGWLELLEYIVSCVSLNRNDDDSVLKQRKGLMLLAELSSDVIENREFWKNHYVGLYENLVVRMVDETANENFQNLTFNALLALMGMSQALEEFEVGGDILLLLLDYIDRNPREEIVLNRVQDLGDFISLDVDEVIDGKEENMFQSLLRIAEKEDASEELRCAAVQVIKELDEKNVYTMAKVMNEISDVDARRVLKVSLLMMLRIEEDPLWFKSNEESKAGISQSFALGRFLMYWLCFEADGSIIVPMAIEFLKTSYSASKNWRKRHAGMLLIAAFSERQKNDIVKCFVEFESLIMKSLNDGHHRVVWAAINATKWLGECKLIPHGKYQYHMKFFAKLFSIVKSIHCSKLQVNAIIAIRTLAINCGLDKMTSFGEEIVVVMLELLKNDQAKIKEEAVETLESVAALIPTNFKKYYHRTMETLKGILFHNHNKPSLLLRIKSLECMSSILSRTENAKAKFIQEDAVNELIYSFAVIAYMTIFWCSCLDENGRIHVLNILSHLSVRSMRVFYPHVGRGVKLLIIRAAETLKGRFSPFLDDILSNVALLWLYCLIEDGRSIMGEETEDGAKISDMAVSALGKICEFQCENIDDPQILFRSDELVTEETFSEILDFMDKHGGGF</sequence>
<dbReference type="InterPro" id="IPR016024">
    <property type="entry name" value="ARM-type_fold"/>
</dbReference>
<evidence type="ECO:0000256" key="6">
    <source>
        <dbReference type="SAM" id="MobiDB-lite"/>
    </source>
</evidence>
<evidence type="ECO:0000256" key="2">
    <source>
        <dbReference type="ARBA" id="ARBA00022448"/>
    </source>
</evidence>
<comment type="subcellular location">
    <subcellularLocation>
        <location evidence="1">Cytoplasm</location>
    </subcellularLocation>
</comment>
<evidence type="ECO:0000256" key="1">
    <source>
        <dbReference type="ARBA" id="ARBA00004496"/>
    </source>
</evidence>
<feature type="compositionally biased region" description="Polar residues" evidence="6">
    <location>
        <begin position="25"/>
        <end position="40"/>
    </location>
</feature>
<accession>A0A4P1RN50</accession>
<dbReference type="GO" id="GO:0005737">
    <property type="term" value="C:cytoplasm"/>
    <property type="evidence" value="ECO:0007669"/>
    <property type="project" value="UniProtKB-SubCell"/>
</dbReference>
<dbReference type="InterPro" id="IPR040122">
    <property type="entry name" value="Importin_beta"/>
</dbReference>
<keyword evidence="3" id="KW-0963">Cytoplasm</keyword>
<feature type="region of interest" description="Disordered" evidence="6">
    <location>
        <begin position="1"/>
        <end position="95"/>
    </location>
</feature>
<protein>
    <submittedName>
        <fullName evidence="7">Uncharacterized protein</fullName>
    </submittedName>
</protein>
<keyword evidence="2" id="KW-0813">Transport</keyword>
<dbReference type="Gene3D" id="1.25.10.10">
    <property type="entry name" value="Leucine-rich Repeat Variant"/>
    <property type="match status" value="1"/>
</dbReference>
<organism evidence="7 8">
    <name type="scientific">Lupinus angustifolius</name>
    <name type="common">Narrow-leaved blue lupine</name>
    <dbReference type="NCBI Taxonomy" id="3871"/>
    <lineage>
        <taxon>Eukaryota</taxon>
        <taxon>Viridiplantae</taxon>
        <taxon>Streptophyta</taxon>
        <taxon>Embryophyta</taxon>
        <taxon>Tracheophyta</taxon>
        <taxon>Spermatophyta</taxon>
        <taxon>Magnoliopsida</taxon>
        <taxon>eudicotyledons</taxon>
        <taxon>Gunneridae</taxon>
        <taxon>Pentapetalae</taxon>
        <taxon>rosids</taxon>
        <taxon>fabids</taxon>
        <taxon>Fabales</taxon>
        <taxon>Fabaceae</taxon>
        <taxon>Papilionoideae</taxon>
        <taxon>50 kb inversion clade</taxon>
        <taxon>genistoids sensu lato</taxon>
        <taxon>core genistoids</taxon>
        <taxon>Genisteae</taxon>
        <taxon>Lupinus</taxon>
    </lineage>
</organism>
<reference evidence="7 8" key="1">
    <citation type="journal article" date="2017" name="Plant Biotechnol. J.">
        <title>A comprehensive draft genome sequence for lupin (Lupinus angustifolius), an emerging health food: insights into plant-microbe interactions and legume evolution.</title>
        <authorList>
            <person name="Hane J.K."/>
            <person name="Ming Y."/>
            <person name="Kamphuis L.G."/>
            <person name="Nelson M.N."/>
            <person name="Garg G."/>
            <person name="Atkins C.A."/>
            <person name="Bayer P.E."/>
            <person name="Bravo A."/>
            <person name="Bringans S."/>
            <person name="Cannon S."/>
            <person name="Edwards D."/>
            <person name="Foley R."/>
            <person name="Gao L.L."/>
            <person name="Harrison M.J."/>
            <person name="Huang W."/>
            <person name="Hurgobin B."/>
            <person name="Li S."/>
            <person name="Liu C.W."/>
            <person name="McGrath A."/>
            <person name="Morahan G."/>
            <person name="Murray J."/>
            <person name="Weller J."/>
            <person name="Jian J."/>
            <person name="Singh K.B."/>
        </authorList>
    </citation>
    <scope>NUCLEOTIDE SEQUENCE [LARGE SCALE GENOMIC DNA]</scope>
    <source>
        <strain evidence="8">cv. Tanjil</strain>
        <tissue evidence="7">Whole plant</tissue>
    </source>
</reference>
<dbReference type="Gramene" id="OIW14145">
    <property type="protein sequence ID" value="OIW14145"/>
    <property type="gene ID" value="TanjilG_21285"/>
</dbReference>
<evidence type="ECO:0000256" key="3">
    <source>
        <dbReference type="ARBA" id="ARBA00022490"/>
    </source>
</evidence>
<keyword evidence="8" id="KW-1185">Reference proteome</keyword>
<evidence type="ECO:0000256" key="4">
    <source>
        <dbReference type="ARBA" id="ARBA00022737"/>
    </source>
</evidence>
<dbReference type="SUPFAM" id="SSF48371">
    <property type="entry name" value="ARM repeat"/>
    <property type="match status" value="1"/>
</dbReference>